<comment type="pathway">
    <text evidence="3">Amino-acid biosynthesis; L-isoleucine biosynthesis; L-isoleucine from 2-oxobutanoate: step 4/4.</text>
</comment>
<dbReference type="GO" id="GO:0052655">
    <property type="term" value="F:L-valine-2-oxoglutarate transaminase activity"/>
    <property type="evidence" value="ECO:0007669"/>
    <property type="project" value="RHEA"/>
</dbReference>
<evidence type="ECO:0000256" key="5">
    <source>
        <dbReference type="ARBA" id="ARBA00005072"/>
    </source>
</evidence>
<evidence type="ECO:0000313" key="14">
    <source>
        <dbReference type="EMBL" id="TKT73263.1"/>
    </source>
</evidence>
<comment type="similarity">
    <text evidence="6">Belongs to the class-IV pyridoxal-phosphate-dependent aminotransferase family.</text>
</comment>
<comment type="cofactor">
    <cofactor evidence="1">
        <name>pyridoxal 5'-phosphate</name>
        <dbReference type="ChEBI" id="CHEBI:597326"/>
    </cofactor>
</comment>
<dbReference type="InterPro" id="IPR036038">
    <property type="entry name" value="Aminotransferase-like"/>
</dbReference>
<dbReference type="GO" id="GO:0005829">
    <property type="term" value="C:cytosol"/>
    <property type="evidence" value="ECO:0007669"/>
    <property type="project" value="TreeGrafter"/>
</dbReference>
<comment type="pathway">
    <text evidence="5">Amino-acid biosynthesis; L-leucine biosynthesis; L-leucine from 3-methyl-2-oxobutanoate: step 4/4.</text>
</comment>
<dbReference type="InterPro" id="IPR050571">
    <property type="entry name" value="Class-IV_PLP-Dep_Aminotrnsfr"/>
</dbReference>
<dbReference type="GO" id="GO:0009082">
    <property type="term" value="P:branched-chain amino acid biosynthetic process"/>
    <property type="evidence" value="ECO:0007669"/>
    <property type="project" value="UniProtKB-KW"/>
</dbReference>
<evidence type="ECO:0000256" key="9">
    <source>
        <dbReference type="ARBA" id="ARBA00022898"/>
    </source>
</evidence>
<evidence type="ECO:0000256" key="13">
    <source>
        <dbReference type="ARBA" id="ARBA00049229"/>
    </source>
</evidence>
<dbReference type="GO" id="GO:0052656">
    <property type="term" value="F:L-isoleucine-2-oxoglutarate transaminase activity"/>
    <property type="evidence" value="ECO:0007669"/>
    <property type="project" value="RHEA"/>
</dbReference>
<dbReference type="GO" id="GO:0008652">
    <property type="term" value="P:amino acid biosynthetic process"/>
    <property type="evidence" value="ECO:0007669"/>
    <property type="project" value="UniProtKB-ARBA"/>
</dbReference>
<proteinExistence type="inferred from homology"/>
<dbReference type="InterPro" id="IPR043131">
    <property type="entry name" value="BCAT-like_N"/>
</dbReference>
<dbReference type="Proteomes" id="UP000034832">
    <property type="component" value="Unassembled WGS sequence"/>
</dbReference>
<dbReference type="InterPro" id="IPR043132">
    <property type="entry name" value="BCAT-like_C"/>
</dbReference>
<dbReference type="Gene3D" id="3.30.470.10">
    <property type="match status" value="1"/>
</dbReference>
<evidence type="ECO:0000256" key="10">
    <source>
        <dbReference type="ARBA" id="ARBA00023304"/>
    </source>
</evidence>
<evidence type="ECO:0000256" key="1">
    <source>
        <dbReference type="ARBA" id="ARBA00001933"/>
    </source>
</evidence>
<keyword evidence="14" id="KW-0808">Transferase</keyword>
<dbReference type="SUPFAM" id="SSF56752">
    <property type="entry name" value="D-aminoacid aminotransferase-like PLP-dependent enzymes"/>
    <property type="match status" value="1"/>
</dbReference>
<organism evidence="14 15">
    <name type="scientific">Afipia massiliensis</name>
    <dbReference type="NCBI Taxonomy" id="211460"/>
    <lineage>
        <taxon>Bacteria</taxon>
        <taxon>Pseudomonadati</taxon>
        <taxon>Pseudomonadota</taxon>
        <taxon>Alphaproteobacteria</taxon>
        <taxon>Hyphomicrobiales</taxon>
        <taxon>Nitrobacteraceae</taxon>
        <taxon>Afipia</taxon>
    </lineage>
</organism>
<dbReference type="FunFam" id="3.20.10.10:FF:000002">
    <property type="entry name" value="D-alanine aminotransferase"/>
    <property type="match status" value="1"/>
</dbReference>
<dbReference type="AlphaFoldDB" id="A0A4V6BFH0"/>
<dbReference type="Pfam" id="PF01063">
    <property type="entry name" value="Aminotran_4"/>
    <property type="match status" value="1"/>
</dbReference>
<keyword evidence="9" id="KW-0663">Pyridoxal phosphate</keyword>
<comment type="caution">
    <text evidence="14">The sequence shown here is derived from an EMBL/GenBank/DDBJ whole genome shotgun (WGS) entry which is preliminary data.</text>
</comment>
<sequence length="285" mass="31783">MSRIAYVNGQYRDMRDASVNIEDRGYQFSDGVYEVCEIRGGKVVDMPRHLTRLQRSLRELRIDMPMPLAALEIVIHETVRRNRVSYGIVYLQVTRGVARRDHAFPVNPVKPALVVTARGLNLQKNQDTAAKGIGVITVPENRWPRVDIKSVSLLPNVLAKQQARENSAYEAWFVDHNGHVTEGSSSNAWIVTTDGKVITRSVDSGILAGITRAVLMEVLAALQIKLEERPFTPAEAYEAAEAFVTASSQIVMPVVRIDGRNIGDGKPGSISMRLREEFHRFSAFS</sequence>
<dbReference type="RefSeq" id="WP_046826326.1">
    <property type="nucleotide sequence ID" value="NZ_LBIA02000001.1"/>
</dbReference>
<comment type="catalytic activity">
    <reaction evidence="11">
        <text>L-valine + 2-oxoglutarate = 3-methyl-2-oxobutanoate + L-glutamate</text>
        <dbReference type="Rhea" id="RHEA:24813"/>
        <dbReference type="ChEBI" id="CHEBI:11851"/>
        <dbReference type="ChEBI" id="CHEBI:16810"/>
        <dbReference type="ChEBI" id="CHEBI:29985"/>
        <dbReference type="ChEBI" id="CHEBI:57762"/>
        <dbReference type="EC" id="2.6.1.42"/>
    </reaction>
</comment>
<accession>A0A4V6BFH0</accession>
<comment type="catalytic activity">
    <reaction evidence="12">
        <text>L-isoleucine + 2-oxoglutarate = (S)-3-methyl-2-oxopentanoate + L-glutamate</text>
        <dbReference type="Rhea" id="RHEA:24801"/>
        <dbReference type="ChEBI" id="CHEBI:16810"/>
        <dbReference type="ChEBI" id="CHEBI:29985"/>
        <dbReference type="ChEBI" id="CHEBI:35146"/>
        <dbReference type="ChEBI" id="CHEBI:58045"/>
        <dbReference type="EC" id="2.6.1.42"/>
    </reaction>
</comment>
<dbReference type="OrthoDB" id="9805628at2"/>
<keyword evidence="14" id="KW-0032">Aminotransferase</keyword>
<dbReference type="EMBL" id="LBIA02000001">
    <property type="protein sequence ID" value="TKT73263.1"/>
    <property type="molecule type" value="Genomic_DNA"/>
</dbReference>
<dbReference type="STRING" id="211460.YH63_00500"/>
<dbReference type="PANTHER" id="PTHR42743:SF11">
    <property type="entry name" value="AMINODEOXYCHORISMATE LYASE"/>
    <property type="match status" value="1"/>
</dbReference>
<evidence type="ECO:0000256" key="12">
    <source>
        <dbReference type="ARBA" id="ARBA00048798"/>
    </source>
</evidence>
<dbReference type="InterPro" id="IPR001544">
    <property type="entry name" value="Aminotrans_IV"/>
</dbReference>
<dbReference type="Gene3D" id="3.20.10.10">
    <property type="entry name" value="D-amino Acid Aminotransferase, subunit A, domain 2"/>
    <property type="match status" value="1"/>
</dbReference>
<evidence type="ECO:0000256" key="2">
    <source>
        <dbReference type="ARBA" id="ARBA00003109"/>
    </source>
</evidence>
<dbReference type="PANTHER" id="PTHR42743">
    <property type="entry name" value="AMINO-ACID AMINOTRANSFERASE"/>
    <property type="match status" value="1"/>
</dbReference>
<reference evidence="14" key="1">
    <citation type="submission" date="2019-04" db="EMBL/GenBank/DDBJ databases">
        <title>Whole genome sequencing of cave bacteria.</title>
        <authorList>
            <person name="Gan H.M."/>
            <person name="Barton H."/>
            <person name="Savka M.A."/>
        </authorList>
    </citation>
    <scope>NUCLEOTIDE SEQUENCE [LARGE SCALE GENOMIC DNA]</scope>
    <source>
        <strain evidence="14">LC387</strain>
    </source>
</reference>
<evidence type="ECO:0000256" key="6">
    <source>
        <dbReference type="ARBA" id="ARBA00009320"/>
    </source>
</evidence>
<name>A0A4V6BFH0_9BRAD</name>
<evidence type="ECO:0000256" key="11">
    <source>
        <dbReference type="ARBA" id="ARBA00048212"/>
    </source>
</evidence>
<dbReference type="NCBIfam" id="NF005209">
    <property type="entry name" value="PRK06680.1"/>
    <property type="match status" value="1"/>
</dbReference>
<evidence type="ECO:0000313" key="15">
    <source>
        <dbReference type="Proteomes" id="UP000034832"/>
    </source>
</evidence>
<keyword evidence="15" id="KW-1185">Reference proteome</keyword>
<evidence type="ECO:0000256" key="3">
    <source>
        <dbReference type="ARBA" id="ARBA00004824"/>
    </source>
</evidence>
<keyword evidence="10" id="KW-0100">Branched-chain amino acid biosynthesis</keyword>
<protein>
    <recommendedName>
        <fullName evidence="8">Probable branched-chain-amino-acid aminotransferase</fullName>
        <ecNumber evidence="7">2.6.1.42</ecNumber>
    </recommendedName>
</protein>
<gene>
    <name evidence="14" type="ORF">YH63_018565</name>
</gene>
<evidence type="ECO:0000256" key="8">
    <source>
        <dbReference type="ARBA" id="ARBA00014472"/>
    </source>
</evidence>
<keyword evidence="10" id="KW-0028">Amino-acid biosynthesis</keyword>
<evidence type="ECO:0000256" key="7">
    <source>
        <dbReference type="ARBA" id="ARBA00013053"/>
    </source>
</evidence>
<dbReference type="EC" id="2.6.1.42" evidence="7"/>
<comment type="catalytic activity">
    <reaction evidence="13">
        <text>L-leucine + 2-oxoglutarate = 4-methyl-2-oxopentanoate + L-glutamate</text>
        <dbReference type="Rhea" id="RHEA:18321"/>
        <dbReference type="ChEBI" id="CHEBI:16810"/>
        <dbReference type="ChEBI" id="CHEBI:17865"/>
        <dbReference type="ChEBI" id="CHEBI:29985"/>
        <dbReference type="ChEBI" id="CHEBI:57427"/>
        <dbReference type="EC" id="2.6.1.42"/>
    </reaction>
</comment>
<dbReference type="CDD" id="cd01558">
    <property type="entry name" value="D-AAT_like"/>
    <property type="match status" value="1"/>
</dbReference>
<comment type="pathway">
    <text evidence="4">Amino-acid biosynthesis; L-valine biosynthesis; L-valine from pyruvate: step 4/4.</text>
</comment>
<evidence type="ECO:0000256" key="4">
    <source>
        <dbReference type="ARBA" id="ARBA00004931"/>
    </source>
</evidence>
<comment type="function">
    <text evidence="2">Acts on leucine, isoleucine and valine.</text>
</comment>
<dbReference type="GO" id="GO:0052654">
    <property type="term" value="F:L-leucine-2-oxoglutarate transaminase activity"/>
    <property type="evidence" value="ECO:0007669"/>
    <property type="project" value="RHEA"/>
</dbReference>